<evidence type="ECO:0000313" key="6">
    <source>
        <dbReference type="EnsemblProtists" id="HpaP800654"/>
    </source>
</evidence>
<feature type="signal peptide" evidence="5">
    <location>
        <begin position="1"/>
        <end position="23"/>
    </location>
</feature>
<dbReference type="HOGENOM" id="CLU_010194_2_5_1"/>
<reference evidence="7" key="1">
    <citation type="journal article" date="2010" name="Science">
        <title>Signatures of adaptation to obligate biotrophy in the Hyaloperonospora arabidopsidis genome.</title>
        <authorList>
            <person name="Baxter L."/>
            <person name="Tripathy S."/>
            <person name="Ishaque N."/>
            <person name="Boot N."/>
            <person name="Cabral A."/>
            <person name="Kemen E."/>
            <person name="Thines M."/>
            <person name="Ah-Fong A."/>
            <person name="Anderson R."/>
            <person name="Badejoko W."/>
            <person name="Bittner-Eddy P."/>
            <person name="Boore J.L."/>
            <person name="Chibucos M.C."/>
            <person name="Coates M."/>
            <person name="Dehal P."/>
            <person name="Delehaunty K."/>
            <person name="Dong S."/>
            <person name="Downton P."/>
            <person name="Dumas B."/>
            <person name="Fabro G."/>
            <person name="Fronick C."/>
            <person name="Fuerstenberg S.I."/>
            <person name="Fulton L."/>
            <person name="Gaulin E."/>
            <person name="Govers F."/>
            <person name="Hughes L."/>
            <person name="Humphray S."/>
            <person name="Jiang R.H."/>
            <person name="Judelson H."/>
            <person name="Kamoun S."/>
            <person name="Kyung K."/>
            <person name="Meijer H."/>
            <person name="Minx P."/>
            <person name="Morris P."/>
            <person name="Nelson J."/>
            <person name="Phuntumart V."/>
            <person name="Qutob D."/>
            <person name="Rehmany A."/>
            <person name="Rougon-Cardoso A."/>
            <person name="Ryden P."/>
            <person name="Torto-Alalibo T."/>
            <person name="Studholme D."/>
            <person name="Wang Y."/>
            <person name="Win J."/>
            <person name="Wood J."/>
            <person name="Clifton S.W."/>
            <person name="Rogers J."/>
            <person name="Van den Ackerveken G."/>
            <person name="Jones J.D."/>
            <person name="McDowell J.M."/>
            <person name="Beynon J."/>
            <person name="Tyler B.M."/>
        </authorList>
    </citation>
    <scope>NUCLEOTIDE SEQUENCE [LARGE SCALE GENOMIC DNA]</scope>
    <source>
        <strain evidence="7">Emoy2</strain>
    </source>
</reference>
<dbReference type="InterPro" id="IPR036291">
    <property type="entry name" value="NAD(P)-bd_dom_sf"/>
</dbReference>
<evidence type="ECO:0000256" key="2">
    <source>
        <dbReference type="ARBA" id="ARBA00023002"/>
    </source>
</evidence>
<evidence type="ECO:0000256" key="5">
    <source>
        <dbReference type="SAM" id="SignalP"/>
    </source>
</evidence>
<dbReference type="PROSITE" id="PS00061">
    <property type="entry name" value="ADH_SHORT"/>
    <property type="match status" value="1"/>
</dbReference>
<accession>M4B306</accession>
<proteinExistence type="inferred from homology"/>
<dbReference type="Proteomes" id="UP000011713">
    <property type="component" value="Unassembled WGS sequence"/>
</dbReference>
<keyword evidence="4" id="KW-0175">Coiled coil</keyword>
<evidence type="ECO:0000256" key="4">
    <source>
        <dbReference type="SAM" id="Coils"/>
    </source>
</evidence>
<reference evidence="6" key="2">
    <citation type="submission" date="2015-06" db="UniProtKB">
        <authorList>
            <consortium name="EnsemblProtists"/>
        </authorList>
    </citation>
    <scope>IDENTIFICATION</scope>
    <source>
        <strain evidence="6">Emoy2</strain>
    </source>
</reference>
<keyword evidence="7" id="KW-1185">Reference proteome</keyword>
<dbReference type="EMBL" id="JH598094">
    <property type="status" value="NOT_ANNOTATED_CDS"/>
    <property type="molecule type" value="Genomic_DNA"/>
</dbReference>
<keyword evidence="2" id="KW-0560">Oxidoreductase</keyword>
<dbReference type="Pfam" id="PF00106">
    <property type="entry name" value="adh_short"/>
    <property type="match status" value="1"/>
</dbReference>
<dbReference type="STRING" id="559515.M4B306"/>
<feature type="chain" id="PRO_5004048792" description="RxLR effector candidate protein" evidence="5">
    <location>
        <begin position="24"/>
        <end position="349"/>
    </location>
</feature>
<protein>
    <recommendedName>
        <fullName evidence="8">RxLR effector candidate protein</fullName>
    </recommendedName>
</protein>
<dbReference type="EnsemblProtists" id="HpaT800654">
    <property type="protein sequence ID" value="HpaP800654"/>
    <property type="gene ID" value="HpaG800654"/>
</dbReference>
<sequence>MELLATVVASVLVLLLLWRWLEARVRGSWGRREFSLDDKVVVITGAANGIGRRLAQKVFCETRCVTLVLLDIDKKGLQKLQIELEQSKQERHQLTQNVFVYECNVADYGAVSACMARVVHDVAPKHIGVLVNNAGEKIVCYRLLRVVMGRSLEHLTPKQIQKTFAVNTFAHFWTVKTAMPSMKKASEALLVTVSSVMGMTSSARLTDYCASKAAVNAFHEALRLELWRDNITSIRTLLICPAAVDTNMFAGVLAANEWALKISRFCIPMLAESAVADTIYRAMRRGDDLVVSCASGWRGIALSWAPAISRLLPVPLYDVVVRLGGGLHGMDTFVGRNSTREQDGKDKYS</sequence>
<dbReference type="eggNOG" id="KOG1201">
    <property type="taxonomic scope" value="Eukaryota"/>
</dbReference>
<dbReference type="PANTHER" id="PTHR24322">
    <property type="entry name" value="PKSB"/>
    <property type="match status" value="1"/>
</dbReference>
<dbReference type="Gene3D" id="3.40.50.720">
    <property type="entry name" value="NAD(P)-binding Rossmann-like Domain"/>
    <property type="match status" value="1"/>
</dbReference>
<organism evidence="6 7">
    <name type="scientific">Hyaloperonospora arabidopsidis (strain Emoy2)</name>
    <name type="common">Downy mildew agent</name>
    <name type="synonym">Peronospora arabidopsidis</name>
    <dbReference type="NCBI Taxonomy" id="559515"/>
    <lineage>
        <taxon>Eukaryota</taxon>
        <taxon>Sar</taxon>
        <taxon>Stramenopiles</taxon>
        <taxon>Oomycota</taxon>
        <taxon>Peronosporomycetes</taxon>
        <taxon>Peronosporales</taxon>
        <taxon>Peronosporaceae</taxon>
        <taxon>Hyaloperonospora</taxon>
    </lineage>
</organism>
<dbReference type="InParanoid" id="M4B306"/>
<dbReference type="InterPro" id="IPR020904">
    <property type="entry name" value="Sc_DH/Rdtase_CS"/>
</dbReference>
<comment type="similarity">
    <text evidence="1 3">Belongs to the short-chain dehydrogenases/reductases (SDR) family.</text>
</comment>
<keyword evidence="5" id="KW-0732">Signal</keyword>
<dbReference type="AlphaFoldDB" id="M4B306"/>
<evidence type="ECO:0000313" key="7">
    <source>
        <dbReference type="Proteomes" id="UP000011713"/>
    </source>
</evidence>
<dbReference type="PRINTS" id="PR00080">
    <property type="entry name" value="SDRFAMILY"/>
</dbReference>
<evidence type="ECO:0008006" key="8">
    <source>
        <dbReference type="Google" id="ProtNLM"/>
    </source>
</evidence>
<name>M4B306_HYAAE</name>
<dbReference type="PRINTS" id="PR00081">
    <property type="entry name" value="GDHRDH"/>
</dbReference>
<dbReference type="InterPro" id="IPR002347">
    <property type="entry name" value="SDR_fam"/>
</dbReference>
<dbReference type="OMA" id="RWTAYEF"/>
<evidence type="ECO:0000256" key="1">
    <source>
        <dbReference type="ARBA" id="ARBA00006484"/>
    </source>
</evidence>
<dbReference type="PANTHER" id="PTHR24322:SF736">
    <property type="entry name" value="RETINOL DEHYDROGENASE 10"/>
    <property type="match status" value="1"/>
</dbReference>
<dbReference type="SUPFAM" id="SSF51735">
    <property type="entry name" value="NAD(P)-binding Rossmann-fold domains"/>
    <property type="match status" value="1"/>
</dbReference>
<dbReference type="VEuPathDB" id="FungiDB:HpaG800654"/>
<feature type="coiled-coil region" evidence="4">
    <location>
        <begin position="70"/>
        <end position="97"/>
    </location>
</feature>
<dbReference type="GO" id="GO:0016616">
    <property type="term" value="F:oxidoreductase activity, acting on the CH-OH group of donors, NAD or NADP as acceptor"/>
    <property type="evidence" value="ECO:0007669"/>
    <property type="project" value="TreeGrafter"/>
</dbReference>
<evidence type="ECO:0000256" key="3">
    <source>
        <dbReference type="RuleBase" id="RU000363"/>
    </source>
</evidence>